<feature type="repeat" description="ANK" evidence="1">
    <location>
        <begin position="106"/>
        <end position="138"/>
    </location>
</feature>
<keyword evidence="3" id="KW-1185">Reference proteome</keyword>
<dbReference type="EMBL" id="CADCXV010001416">
    <property type="protein sequence ID" value="CAB0044248.1"/>
    <property type="molecule type" value="Genomic_DNA"/>
</dbReference>
<dbReference type="Proteomes" id="UP000479190">
    <property type="component" value="Unassembled WGS sequence"/>
</dbReference>
<proteinExistence type="predicted"/>
<dbReference type="PROSITE" id="PS50088">
    <property type="entry name" value="ANK_REPEAT"/>
    <property type="match status" value="4"/>
</dbReference>
<dbReference type="InterPro" id="IPR002110">
    <property type="entry name" value="Ankyrin_rpt"/>
</dbReference>
<evidence type="ECO:0000256" key="1">
    <source>
        <dbReference type="PROSITE-ProRule" id="PRU00023"/>
    </source>
</evidence>
<feature type="repeat" description="ANK" evidence="1">
    <location>
        <begin position="140"/>
        <end position="172"/>
    </location>
</feature>
<dbReference type="Gene3D" id="1.25.40.20">
    <property type="entry name" value="Ankyrin repeat-containing domain"/>
    <property type="match status" value="2"/>
</dbReference>
<keyword evidence="1" id="KW-0040">ANK repeat</keyword>
<dbReference type="InterPro" id="IPR052391">
    <property type="entry name" value="E3_Ligase-Neurotoxin"/>
</dbReference>
<evidence type="ECO:0000313" key="2">
    <source>
        <dbReference type="EMBL" id="CAB0044248.1"/>
    </source>
</evidence>
<dbReference type="PROSITE" id="PS50297">
    <property type="entry name" value="ANK_REP_REGION"/>
    <property type="match status" value="1"/>
</dbReference>
<dbReference type="AlphaFoldDB" id="A0A6H5J2A9"/>
<dbReference type="Pfam" id="PF12796">
    <property type="entry name" value="Ank_2"/>
    <property type="match status" value="1"/>
</dbReference>
<feature type="repeat" description="ANK" evidence="1">
    <location>
        <begin position="218"/>
        <end position="251"/>
    </location>
</feature>
<dbReference type="InterPro" id="IPR036770">
    <property type="entry name" value="Ankyrin_rpt-contain_sf"/>
</dbReference>
<dbReference type="SMART" id="SM00248">
    <property type="entry name" value="ANK"/>
    <property type="match status" value="6"/>
</dbReference>
<protein>
    <submittedName>
        <fullName evidence="2">Uncharacterized protein</fullName>
    </submittedName>
</protein>
<dbReference type="OrthoDB" id="21416at2759"/>
<dbReference type="SUPFAM" id="SSF48403">
    <property type="entry name" value="Ankyrin repeat"/>
    <property type="match status" value="1"/>
</dbReference>
<feature type="repeat" description="ANK" evidence="1">
    <location>
        <begin position="293"/>
        <end position="325"/>
    </location>
</feature>
<dbReference type="PANTHER" id="PTHR24133">
    <property type="entry name" value="ANKYRIN DOMAIN-CONTAINING"/>
    <property type="match status" value="1"/>
</dbReference>
<name>A0A6H5J2A9_9HYME</name>
<gene>
    <name evidence="2" type="ORF">TBRA_LOCUS15836</name>
</gene>
<sequence length="387" mass="43880">MKLIIRGERDDRRGSKFINFVIESGYKDEPELDEDGQPILRRTTPLHHAVRLSGLEDESESDNEDHQLLRRPTIPVRMTKYLLDLTIRKLFRDVYNRYDANYIDENGWTHFHVACRFGFRSIVQKFLEVGQDPNCHGRKSVDPPIHLTLNDCKINLAKLLLSHGADPNSINSTGLTPLLRICMMVDVNRSDSADLVKMLLEPSSDEYEPVQVDARDSMGNTPLLLALSQGNKEVAEVLLLRGGADPNLIYGSGGLTLLHIIGKRYLDDDFLEQLFNVCDDIHKMVPIDVFNNYGETPLTLVLLEHNEAKAELLLRRGANPNIVNTKGSTLLHTLSARKTETTNRPRFYSKSATTSIRRCSSTPRTMTVTHHCSWPCRIFCPIPSKYS</sequence>
<dbReference type="PANTHER" id="PTHR24133:SF40">
    <property type="entry name" value="ANKYRIN REPEAT DOMAIN 44"/>
    <property type="match status" value="1"/>
</dbReference>
<accession>A0A6H5J2A9</accession>
<reference evidence="2 3" key="1">
    <citation type="submission" date="2020-02" db="EMBL/GenBank/DDBJ databases">
        <authorList>
            <person name="Ferguson B K."/>
        </authorList>
    </citation>
    <scope>NUCLEOTIDE SEQUENCE [LARGE SCALE GENOMIC DNA]</scope>
</reference>
<evidence type="ECO:0000313" key="3">
    <source>
        <dbReference type="Proteomes" id="UP000479190"/>
    </source>
</evidence>
<organism evidence="2 3">
    <name type="scientific">Trichogramma brassicae</name>
    <dbReference type="NCBI Taxonomy" id="86971"/>
    <lineage>
        <taxon>Eukaryota</taxon>
        <taxon>Metazoa</taxon>
        <taxon>Ecdysozoa</taxon>
        <taxon>Arthropoda</taxon>
        <taxon>Hexapoda</taxon>
        <taxon>Insecta</taxon>
        <taxon>Pterygota</taxon>
        <taxon>Neoptera</taxon>
        <taxon>Endopterygota</taxon>
        <taxon>Hymenoptera</taxon>
        <taxon>Apocrita</taxon>
        <taxon>Proctotrupomorpha</taxon>
        <taxon>Chalcidoidea</taxon>
        <taxon>Trichogrammatidae</taxon>
        <taxon>Trichogramma</taxon>
    </lineage>
</organism>